<protein>
    <recommendedName>
        <fullName evidence="1">RNA polymerase sigma-70 region 4 domain-containing protein</fullName>
    </recommendedName>
</protein>
<name>A0A235B889_9BACL</name>
<dbReference type="Gene3D" id="1.10.10.10">
    <property type="entry name" value="Winged helix-like DNA-binding domain superfamily/Winged helix DNA-binding domain"/>
    <property type="match status" value="1"/>
</dbReference>
<dbReference type="AlphaFoldDB" id="A0A235B889"/>
<organism evidence="2 3">
    <name type="scientific">Paludifilum halophilum</name>
    <dbReference type="NCBI Taxonomy" id="1642702"/>
    <lineage>
        <taxon>Bacteria</taxon>
        <taxon>Bacillati</taxon>
        <taxon>Bacillota</taxon>
        <taxon>Bacilli</taxon>
        <taxon>Bacillales</taxon>
        <taxon>Thermoactinomycetaceae</taxon>
        <taxon>Paludifilum</taxon>
    </lineage>
</organism>
<sequence>MGKGADITSANKRNDDDFPYEAVGVLRLLKEINRLDARLVPGADYDTAVILQDLRDALDSPVLTARQRQVVALYFFTDSTMEEAAGILSITKGAIKLSLNTSLERIAAQMKAEEDLKFRGRAVKPFDSRRPLFVWLNAVAAGEVPAYEIPDEANEDLLAWYAENGDELAQEVLRQRVEGPPVVVEVYENPEDEYPCLNPRQMQYREKMQVPVGDVKPQFDVAGSRMAARRVADKENEHDFGNEWSIGKKQIFVIP</sequence>
<dbReference type="Proteomes" id="UP000215459">
    <property type="component" value="Unassembled WGS sequence"/>
</dbReference>
<gene>
    <name evidence="2" type="ORF">CHM34_06795</name>
</gene>
<dbReference type="OrthoDB" id="9785675at2"/>
<feature type="domain" description="RNA polymerase sigma-70 region 4" evidence="1">
    <location>
        <begin position="62"/>
        <end position="104"/>
    </location>
</feature>
<proteinExistence type="predicted"/>
<dbReference type="InterPro" id="IPR007630">
    <property type="entry name" value="RNA_pol_sigma70_r4"/>
</dbReference>
<dbReference type="SUPFAM" id="SSF88659">
    <property type="entry name" value="Sigma3 and sigma4 domains of RNA polymerase sigma factors"/>
    <property type="match status" value="1"/>
</dbReference>
<dbReference type="Pfam" id="PF04545">
    <property type="entry name" value="Sigma70_r4"/>
    <property type="match status" value="1"/>
</dbReference>
<evidence type="ECO:0000313" key="3">
    <source>
        <dbReference type="Proteomes" id="UP000215459"/>
    </source>
</evidence>
<dbReference type="GO" id="GO:0006352">
    <property type="term" value="P:DNA-templated transcription initiation"/>
    <property type="evidence" value="ECO:0007669"/>
    <property type="project" value="InterPro"/>
</dbReference>
<dbReference type="CDD" id="cd06171">
    <property type="entry name" value="Sigma70_r4"/>
    <property type="match status" value="1"/>
</dbReference>
<dbReference type="EMBL" id="NOWF01000003">
    <property type="protein sequence ID" value="OYD08528.1"/>
    <property type="molecule type" value="Genomic_DNA"/>
</dbReference>
<keyword evidence="3" id="KW-1185">Reference proteome</keyword>
<comment type="caution">
    <text evidence="2">The sequence shown here is derived from an EMBL/GenBank/DDBJ whole genome shotgun (WGS) entry which is preliminary data.</text>
</comment>
<evidence type="ECO:0000259" key="1">
    <source>
        <dbReference type="Pfam" id="PF04545"/>
    </source>
</evidence>
<dbReference type="InterPro" id="IPR013324">
    <property type="entry name" value="RNA_pol_sigma_r3/r4-like"/>
</dbReference>
<dbReference type="RefSeq" id="WP_094263833.1">
    <property type="nucleotide sequence ID" value="NZ_NOWF01000003.1"/>
</dbReference>
<reference evidence="2 3" key="1">
    <citation type="submission" date="2017-07" db="EMBL/GenBank/DDBJ databases">
        <title>The genome sequence of Paludifilum halophilum highlights mechanisms for microbial adaptation to high salt environemnts.</title>
        <authorList>
            <person name="Belbahri L."/>
        </authorList>
    </citation>
    <scope>NUCLEOTIDE SEQUENCE [LARGE SCALE GENOMIC DNA]</scope>
    <source>
        <strain evidence="2 3">DSM 102817</strain>
    </source>
</reference>
<accession>A0A235B889</accession>
<dbReference type="GO" id="GO:0003700">
    <property type="term" value="F:DNA-binding transcription factor activity"/>
    <property type="evidence" value="ECO:0007669"/>
    <property type="project" value="InterPro"/>
</dbReference>
<dbReference type="InterPro" id="IPR036388">
    <property type="entry name" value="WH-like_DNA-bd_sf"/>
</dbReference>
<evidence type="ECO:0000313" key="2">
    <source>
        <dbReference type="EMBL" id="OYD08528.1"/>
    </source>
</evidence>